<proteinExistence type="predicted"/>
<keyword evidence="2" id="KW-1185">Reference proteome</keyword>
<dbReference type="PaxDb" id="522772-Dacet_1667"/>
<dbReference type="Gene3D" id="3.10.20.30">
    <property type="match status" value="1"/>
</dbReference>
<dbReference type="STRING" id="522772.Dacet_1667"/>
<protein>
    <submittedName>
        <fullName evidence="1">ThiamineS protein</fullName>
    </submittedName>
</protein>
<evidence type="ECO:0000313" key="2">
    <source>
        <dbReference type="Proteomes" id="UP000002012"/>
    </source>
</evidence>
<dbReference type="RefSeq" id="WP_013010943.1">
    <property type="nucleotide sequence ID" value="NC_013943.1"/>
</dbReference>
<dbReference type="EMBL" id="CP001968">
    <property type="protein sequence ID" value="ADD68432.1"/>
    <property type="molecule type" value="Genomic_DNA"/>
</dbReference>
<accession>D4H8T3</accession>
<dbReference type="HOGENOM" id="CLU_114601_9_5_0"/>
<reference evidence="1 2" key="1">
    <citation type="journal article" date="2010" name="Stand. Genomic Sci.">
        <title>Complete genome sequence of Denitrovibrio acetiphilus type strain (N2460).</title>
        <authorList>
            <person name="Kiss H."/>
            <person name="Lang E."/>
            <person name="Lapidus A."/>
            <person name="Copeland A."/>
            <person name="Nolan M."/>
            <person name="Glavina Del Rio T."/>
            <person name="Chen F."/>
            <person name="Lucas S."/>
            <person name="Tice H."/>
            <person name="Cheng J.F."/>
            <person name="Han C."/>
            <person name="Goodwin L."/>
            <person name="Pitluck S."/>
            <person name="Liolios K."/>
            <person name="Pati A."/>
            <person name="Ivanova N."/>
            <person name="Mavromatis K."/>
            <person name="Chen A."/>
            <person name="Palaniappan K."/>
            <person name="Land M."/>
            <person name="Hauser L."/>
            <person name="Chang Y.J."/>
            <person name="Jeffries C.D."/>
            <person name="Detter J.C."/>
            <person name="Brettin T."/>
            <person name="Spring S."/>
            <person name="Rohde M."/>
            <person name="Goker M."/>
            <person name="Woyke T."/>
            <person name="Bristow J."/>
            <person name="Eisen J.A."/>
            <person name="Markowitz V."/>
            <person name="Hugenholtz P."/>
            <person name="Kyrpides N.C."/>
            <person name="Klenk H.P."/>
        </authorList>
    </citation>
    <scope>NUCLEOTIDE SEQUENCE [LARGE SCALE GENOMIC DNA]</scope>
    <source>
        <strain evidence="2">DSM 12809 / NBRC 114555 / N2460</strain>
    </source>
</reference>
<organism evidence="1 2">
    <name type="scientific">Denitrovibrio acetiphilus (strain DSM 12809 / NBRC 114555 / N2460)</name>
    <dbReference type="NCBI Taxonomy" id="522772"/>
    <lineage>
        <taxon>Bacteria</taxon>
        <taxon>Pseudomonadati</taxon>
        <taxon>Deferribacterota</taxon>
        <taxon>Deferribacteres</taxon>
        <taxon>Deferribacterales</taxon>
        <taxon>Geovibrionaceae</taxon>
        <taxon>Denitrovibrio</taxon>
    </lineage>
</organism>
<dbReference type="InParanoid" id="D4H8T3"/>
<dbReference type="OrthoDB" id="9799338at2"/>
<gene>
    <name evidence="1" type="ordered locus">Dacet_1667</name>
</gene>
<dbReference type="InterPro" id="IPR012675">
    <property type="entry name" value="Beta-grasp_dom_sf"/>
</dbReference>
<dbReference type="SUPFAM" id="SSF54285">
    <property type="entry name" value="MoaD/ThiS"/>
    <property type="match status" value="1"/>
</dbReference>
<dbReference type="InterPro" id="IPR016155">
    <property type="entry name" value="Mopterin_synth/thiamin_S_b"/>
</dbReference>
<evidence type="ECO:0000313" key="1">
    <source>
        <dbReference type="EMBL" id="ADD68432.1"/>
    </source>
</evidence>
<dbReference type="KEGG" id="dap:Dacet_1667"/>
<sequence length="63" mass="6904">MIIVNMPDGKVKECKRRRVKDILKELGLNENAVLVAKGDELLTPDITIDDGDEIRIISVVSGG</sequence>
<dbReference type="Proteomes" id="UP000002012">
    <property type="component" value="Chromosome"/>
</dbReference>
<dbReference type="Pfam" id="PF02597">
    <property type="entry name" value="ThiS"/>
    <property type="match status" value="1"/>
</dbReference>
<dbReference type="InterPro" id="IPR003749">
    <property type="entry name" value="ThiS/MoaD-like"/>
</dbReference>
<dbReference type="AlphaFoldDB" id="D4H8T3"/>
<name>D4H8T3_DENA2</name>
<dbReference type="eggNOG" id="COG2104">
    <property type="taxonomic scope" value="Bacteria"/>
</dbReference>